<evidence type="ECO:0000256" key="1">
    <source>
        <dbReference type="SAM" id="Phobius"/>
    </source>
</evidence>
<feature type="transmembrane region" description="Helical" evidence="1">
    <location>
        <begin position="7"/>
        <end position="26"/>
    </location>
</feature>
<dbReference type="EMBL" id="BARS01025539">
    <property type="protein sequence ID" value="GAG05278.1"/>
    <property type="molecule type" value="Genomic_DNA"/>
</dbReference>
<reference evidence="2" key="1">
    <citation type="journal article" date="2014" name="Front. Microbiol.">
        <title>High frequency of phylogenetically diverse reductive dehalogenase-homologous genes in deep subseafloor sedimentary metagenomes.</title>
        <authorList>
            <person name="Kawai M."/>
            <person name="Futagami T."/>
            <person name="Toyoda A."/>
            <person name="Takaki Y."/>
            <person name="Nishi S."/>
            <person name="Hori S."/>
            <person name="Arai W."/>
            <person name="Tsubouchi T."/>
            <person name="Morono Y."/>
            <person name="Uchiyama I."/>
            <person name="Ito T."/>
            <person name="Fujiyama A."/>
            <person name="Inagaki F."/>
            <person name="Takami H."/>
        </authorList>
    </citation>
    <scope>NUCLEOTIDE SEQUENCE</scope>
    <source>
        <strain evidence="2">Expedition CK06-06</strain>
    </source>
</reference>
<name>X0UYA0_9ZZZZ</name>
<proteinExistence type="predicted"/>
<sequence length="255" mass="28812">MVKYVKIAVIIVVGLILLTLLVKYLHNHLSNNPVLLPKVSEAMETHTFPASKLPLAGINGGTEFTFTFWIYITSMNYRYGFDKTILFWKGKHPPGHHERKCKELSREESFGRIKEVKNEKPKSKPPCKDCPKSPLLEDFVGSPQNDTIEGFESQFGRFNGLKVSLAAKTNALKVLYTTLTGKNEGITIPDIPIQKWLNITIILQLRNLDVFINGELEKSLLLSSLPSYQRGRLSVNPNGGFNGYISRLQYFNKAI</sequence>
<feature type="non-terminal residue" evidence="2">
    <location>
        <position position="255"/>
    </location>
</feature>
<gene>
    <name evidence="2" type="ORF">S01H1_40338</name>
</gene>
<comment type="caution">
    <text evidence="2">The sequence shown here is derived from an EMBL/GenBank/DDBJ whole genome shotgun (WGS) entry which is preliminary data.</text>
</comment>
<evidence type="ECO:0000313" key="2">
    <source>
        <dbReference type="EMBL" id="GAG05278.1"/>
    </source>
</evidence>
<dbReference type="AlphaFoldDB" id="X0UYA0"/>
<accession>X0UYA0</accession>
<organism evidence="2">
    <name type="scientific">marine sediment metagenome</name>
    <dbReference type="NCBI Taxonomy" id="412755"/>
    <lineage>
        <taxon>unclassified sequences</taxon>
        <taxon>metagenomes</taxon>
        <taxon>ecological metagenomes</taxon>
    </lineage>
</organism>
<protein>
    <submittedName>
        <fullName evidence="2">Uncharacterized protein</fullName>
    </submittedName>
</protein>
<keyword evidence="1" id="KW-0812">Transmembrane</keyword>
<keyword evidence="1" id="KW-1133">Transmembrane helix</keyword>
<keyword evidence="1" id="KW-0472">Membrane</keyword>